<gene>
    <name evidence="1" type="ordered locus">Shel_07830</name>
</gene>
<evidence type="ECO:0000313" key="2">
    <source>
        <dbReference type="Proteomes" id="UP000002026"/>
    </source>
</evidence>
<dbReference type="InterPro" id="IPR023214">
    <property type="entry name" value="HAD_sf"/>
</dbReference>
<dbReference type="Pfam" id="PF13242">
    <property type="entry name" value="Hydrolase_like"/>
    <property type="match status" value="1"/>
</dbReference>
<dbReference type="eggNOG" id="COG2179">
    <property type="taxonomic scope" value="Bacteria"/>
</dbReference>
<dbReference type="KEGG" id="shi:Shel_07830"/>
<evidence type="ECO:0000313" key="1">
    <source>
        <dbReference type="EMBL" id="ACV21839.1"/>
    </source>
</evidence>
<keyword evidence="2" id="KW-1185">Reference proteome</keyword>
<proteinExistence type="predicted"/>
<dbReference type="STRING" id="471855.Shel_07830"/>
<dbReference type="RefSeq" id="WP_012797943.1">
    <property type="nucleotide sequence ID" value="NC_013165.1"/>
</dbReference>
<sequence>MALLRPDRYFTRVSLIDPQADLLDRGIRFVLLDMDNTLLPRDTHEVPSDILAWLADLSKCGVGALILSNNWHESPFEWGRRLGLPVVAKACKPLPIAYGRALRTLGATRAETVCIGDQLMTDIWGGHFAGFASYLVDPLTTVDLKHTLVLRKLERKIIGGMPPEK</sequence>
<dbReference type="AlphaFoldDB" id="C7N4K4"/>
<dbReference type="SUPFAM" id="SSF56784">
    <property type="entry name" value="HAD-like"/>
    <property type="match status" value="1"/>
</dbReference>
<accession>C7N4K4</accession>
<reference evidence="1 2" key="1">
    <citation type="journal article" date="2009" name="Stand. Genomic Sci.">
        <title>Complete genome sequence of Slackia heliotrinireducens type strain (RHS 1).</title>
        <authorList>
            <person name="Pukall R."/>
            <person name="Lapidus A."/>
            <person name="Nolan M."/>
            <person name="Copeland A."/>
            <person name="Glavina Del Rio T."/>
            <person name="Lucas S."/>
            <person name="Chen F."/>
            <person name="Tice H."/>
            <person name="Cheng J.F."/>
            <person name="Chertkov O."/>
            <person name="Bruce D."/>
            <person name="Goodwin L."/>
            <person name="Kuske C."/>
            <person name="Brettin T."/>
            <person name="Detter J.C."/>
            <person name="Han C."/>
            <person name="Pitluck S."/>
            <person name="Pati A."/>
            <person name="Mavrommatis K."/>
            <person name="Ivanova N."/>
            <person name="Ovchinnikova G."/>
            <person name="Chen A."/>
            <person name="Palaniappan K."/>
            <person name="Schneider S."/>
            <person name="Rohde M."/>
            <person name="Chain P."/>
            <person name="D'haeseleer P."/>
            <person name="Goker M."/>
            <person name="Bristow J."/>
            <person name="Eisen J.A."/>
            <person name="Markowitz V."/>
            <person name="Kyrpides N.C."/>
            <person name="Klenk H.P."/>
            <person name="Hugenholtz P."/>
        </authorList>
    </citation>
    <scope>NUCLEOTIDE SEQUENCE [LARGE SCALE GENOMIC DNA]</scope>
    <source>
        <strain evidence="2">ATCC 29202 / DSM 20476 / NCTC 11029 / RHS 1</strain>
    </source>
</reference>
<organism evidence="1 2">
    <name type="scientific">Slackia heliotrinireducens (strain ATCC 29202 / DSM 20476 / NCTC 11029 / RHS 1)</name>
    <name type="common">Peptococcus heliotrinreducens</name>
    <dbReference type="NCBI Taxonomy" id="471855"/>
    <lineage>
        <taxon>Bacteria</taxon>
        <taxon>Bacillati</taxon>
        <taxon>Actinomycetota</taxon>
        <taxon>Coriobacteriia</taxon>
        <taxon>Eggerthellales</taxon>
        <taxon>Eggerthellaceae</taxon>
        <taxon>Slackia</taxon>
    </lineage>
</organism>
<dbReference type="InterPro" id="IPR036412">
    <property type="entry name" value="HAD-like_sf"/>
</dbReference>
<dbReference type="EMBL" id="CP001684">
    <property type="protein sequence ID" value="ACV21839.1"/>
    <property type="molecule type" value="Genomic_DNA"/>
</dbReference>
<name>C7N4K4_SLAHD</name>
<dbReference type="Gene3D" id="3.40.50.1000">
    <property type="entry name" value="HAD superfamily/HAD-like"/>
    <property type="match status" value="1"/>
</dbReference>
<protein>
    <submittedName>
        <fullName evidence="1">HAD phosphatase subfamily IIIA</fullName>
    </submittedName>
</protein>
<dbReference type="Proteomes" id="UP000002026">
    <property type="component" value="Chromosome"/>
</dbReference>
<dbReference type="HOGENOM" id="CLU_056221_4_0_11"/>